<gene>
    <name evidence="1" type="ORF">DPMN_179221</name>
</gene>
<proteinExistence type="predicted"/>
<organism evidence="1 2">
    <name type="scientific">Dreissena polymorpha</name>
    <name type="common">Zebra mussel</name>
    <name type="synonym">Mytilus polymorpha</name>
    <dbReference type="NCBI Taxonomy" id="45954"/>
    <lineage>
        <taxon>Eukaryota</taxon>
        <taxon>Metazoa</taxon>
        <taxon>Spiralia</taxon>
        <taxon>Lophotrochozoa</taxon>
        <taxon>Mollusca</taxon>
        <taxon>Bivalvia</taxon>
        <taxon>Autobranchia</taxon>
        <taxon>Heteroconchia</taxon>
        <taxon>Euheterodonta</taxon>
        <taxon>Imparidentia</taxon>
        <taxon>Neoheterodontei</taxon>
        <taxon>Myida</taxon>
        <taxon>Dreissenoidea</taxon>
        <taxon>Dreissenidae</taxon>
        <taxon>Dreissena</taxon>
    </lineage>
</organism>
<dbReference type="AlphaFoldDB" id="A0A9D4EDL8"/>
<comment type="caution">
    <text evidence="1">The sequence shown here is derived from an EMBL/GenBank/DDBJ whole genome shotgun (WGS) entry which is preliminary data.</text>
</comment>
<reference evidence="1" key="1">
    <citation type="journal article" date="2019" name="bioRxiv">
        <title>The Genome of the Zebra Mussel, Dreissena polymorpha: A Resource for Invasive Species Research.</title>
        <authorList>
            <person name="McCartney M.A."/>
            <person name="Auch B."/>
            <person name="Kono T."/>
            <person name="Mallez S."/>
            <person name="Zhang Y."/>
            <person name="Obille A."/>
            <person name="Becker A."/>
            <person name="Abrahante J.E."/>
            <person name="Garbe J."/>
            <person name="Badalamenti J.P."/>
            <person name="Herman A."/>
            <person name="Mangelson H."/>
            <person name="Liachko I."/>
            <person name="Sullivan S."/>
            <person name="Sone E.D."/>
            <person name="Koren S."/>
            <person name="Silverstein K.A.T."/>
            <person name="Beckman K.B."/>
            <person name="Gohl D.M."/>
        </authorList>
    </citation>
    <scope>NUCLEOTIDE SEQUENCE</scope>
    <source>
        <strain evidence="1">Duluth1</strain>
        <tissue evidence="1">Whole animal</tissue>
    </source>
</reference>
<evidence type="ECO:0000313" key="1">
    <source>
        <dbReference type="EMBL" id="KAH3777773.1"/>
    </source>
</evidence>
<protein>
    <submittedName>
        <fullName evidence="1">Uncharacterized protein</fullName>
    </submittedName>
</protein>
<sequence>MVKASFQVFCISIEWFSTVSSSVNSVSASNLLLSTQVNSSAFFQSFRNWMLNL</sequence>
<accession>A0A9D4EDL8</accession>
<keyword evidence="2" id="KW-1185">Reference proteome</keyword>
<reference evidence="1" key="2">
    <citation type="submission" date="2020-11" db="EMBL/GenBank/DDBJ databases">
        <authorList>
            <person name="McCartney M.A."/>
            <person name="Auch B."/>
            <person name="Kono T."/>
            <person name="Mallez S."/>
            <person name="Becker A."/>
            <person name="Gohl D.M."/>
            <person name="Silverstein K.A.T."/>
            <person name="Koren S."/>
            <person name="Bechman K.B."/>
            <person name="Herman A."/>
            <person name="Abrahante J.E."/>
            <person name="Garbe J."/>
        </authorList>
    </citation>
    <scope>NUCLEOTIDE SEQUENCE</scope>
    <source>
        <strain evidence="1">Duluth1</strain>
        <tissue evidence="1">Whole animal</tissue>
    </source>
</reference>
<dbReference type="Proteomes" id="UP000828390">
    <property type="component" value="Unassembled WGS sequence"/>
</dbReference>
<evidence type="ECO:0000313" key="2">
    <source>
        <dbReference type="Proteomes" id="UP000828390"/>
    </source>
</evidence>
<name>A0A9D4EDL8_DREPO</name>
<dbReference type="EMBL" id="JAIWYP010000009">
    <property type="protein sequence ID" value="KAH3777773.1"/>
    <property type="molecule type" value="Genomic_DNA"/>
</dbReference>